<dbReference type="CDD" id="cd16917">
    <property type="entry name" value="HATPase_UhpB-NarQ-NarX-like"/>
    <property type="match status" value="1"/>
</dbReference>
<feature type="transmembrane region" description="Helical" evidence="10">
    <location>
        <begin position="88"/>
        <end position="106"/>
    </location>
</feature>
<dbReference type="EC" id="2.7.13.3" evidence="2"/>
<dbReference type="PANTHER" id="PTHR24421:SF10">
    <property type="entry name" value="NITRATE_NITRITE SENSOR PROTEIN NARQ"/>
    <property type="match status" value="1"/>
</dbReference>
<evidence type="ECO:0000256" key="8">
    <source>
        <dbReference type="ARBA" id="ARBA00023012"/>
    </source>
</evidence>
<evidence type="ECO:0000256" key="3">
    <source>
        <dbReference type="ARBA" id="ARBA00022553"/>
    </source>
</evidence>
<evidence type="ECO:0000313" key="13">
    <source>
        <dbReference type="Proteomes" id="UP000035065"/>
    </source>
</evidence>
<feature type="transmembrane region" description="Helical" evidence="10">
    <location>
        <begin position="178"/>
        <end position="196"/>
    </location>
</feature>
<keyword evidence="13" id="KW-1185">Reference proteome</keyword>
<reference evidence="12 13" key="1">
    <citation type="journal article" date="2011" name="J. Bacteriol.">
        <title>Draft Genome Sequence of Gordonia neofelifaecis NRRL B-59395, a Cholesterol-Degrading Actinomycete.</title>
        <authorList>
            <person name="Ge F."/>
            <person name="Li W."/>
            <person name="Chen G."/>
            <person name="Liu Y."/>
            <person name="Zhang G."/>
            <person name="Yong B."/>
            <person name="Wang Q."/>
            <person name="Wang N."/>
            <person name="Huang Z."/>
            <person name="Li W."/>
            <person name="Wang J."/>
            <person name="Wu C."/>
            <person name="Xie Q."/>
            <person name="Liu G."/>
        </authorList>
    </citation>
    <scope>NUCLEOTIDE SEQUENCE [LARGE SCALE GENOMIC DNA]</scope>
    <source>
        <strain evidence="12 13">NRRL B-59395</strain>
    </source>
</reference>
<gene>
    <name evidence="12" type="ORF">SCNU_00635</name>
</gene>
<dbReference type="Proteomes" id="UP000035065">
    <property type="component" value="Unassembled WGS sequence"/>
</dbReference>
<dbReference type="InterPro" id="IPR036890">
    <property type="entry name" value="HATPase_C_sf"/>
</dbReference>
<dbReference type="SUPFAM" id="SSF55874">
    <property type="entry name" value="ATPase domain of HSP90 chaperone/DNA topoisomerase II/histidine kinase"/>
    <property type="match status" value="1"/>
</dbReference>
<dbReference type="GO" id="GO:0005524">
    <property type="term" value="F:ATP binding"/>
    <property type="evidence" value="ECO:0007669"/>
    <property type="project" value="UniProtKB-KW"/>
</dbReference>
<keyword evidence="3" id="KW-0597">Phosphoprotein</keyword>
<evidence type="ECO:0000256" key="9">
    <source>
        <dbReference type="SAM" id="MobiDB-lite"/>
    </source>
</evidence>
<dbReference type="Pfam" id="PF07730">
    <property type="entry name" value="HisKA_3"/>
    <property type="match status" value="1"/>
</dbReference>
<evidence type="ECO:0000256" key="4">
    <source>
        <dbReference type="ARBA" id="ARBA00022679"/>
    </source>
</evidence>
<dbReference type="GO" id="GO:0046983">
    <property type="term" value="F:protein dimerization activity"/>
    <property type="evidence" value="ECO:0007669"/>
    <property type="project" value="InterPro"/>
</dbReference>
<keyword evidence="10" id="KW-1133">Transmembrane helix</keyword>
<dbReference type="GO" id="GO:0016020">
    <property type="term" value="C:membrane"/>
    <property type="evidence" value="ECO:0007669"/>
    <property type="project" value="InterPro"/>
</dbReference>
<dbReference type="GO" id="GO:0000155">
    <property type="term" value="F:phosphorelay sensor kinase activity"/>
    <property type="evidence" value="ECO:0007669"/>
    <property type="project" value="InterPro"/>
</dbReference>
<dbReference type="EMBL" id="AEUD01000001">
    <property type="protein sequence ID" value="EGD56839.1"/>
    <property type="molecule type" value="Genomic_DNA"/>
</dbReference>
<name>F1YEK5_9ACTN</name>
<comment type="caution">
    <text evidence="12">The sequence shown here is derived from an EMBL/GenBank/DDBJ whole genome shotgun (WGS) entry which is preliminary data.</text>
</comment>
<keyword evidence="8" id="KW-0902">Two-component regulatory system</keyword>
<dbReference type="Gene3D" id="3.30.565.10">
    <property type="entry name" value="Histidine kinase-like ATPase, C-terminal domain"/>
    <property type="match status" value="1"/>
</dbReference>
<feature type="domain" description="Signal transduction histidine kinase subgroup 3 dimerisation and phosphoacceptor" evidence="11">
    <location>
        <begin position="227"/>
        <end position="292"/>
    </location>
</feature>
<accession>F1YEK5</accession>
<comment type="catalytic activity">
    <reaction evidence="1">
        <text>ATP + protein L-histidine = ADP + protein N-phospho-L-histidine.</text>
        <dbReference type="EC" id="2.7.13.3"/>
    </reaction>
</comment>
<feature type="transmembrane region" description="Helical" evidence="10">
    <location>
        <begin position="148"/>
        <end position="166"/>
    </location>
</feature>
<evidence type="ECO:0000256" key="7">
    <source>
        <dbReference type="ARBA" id="ARBA00022840"/>
    </source>
</evidence>
<dbReference type="AlphaFoldDB" id="F1YEK5"/>
<protein>
    <recommendedName>
        <fullName evidence="2">histidine kinase</fullName>
        <ecNumber evidence="2">2.7.13.3</ecNumber>
    </recommendedName>
</protein>
<evidence type="ECO:0000256" key="10">
    <source>
        <dbReference type="SAM" id="Phobius"/>
    </source>
</evidence>
<keyword evidence="7" id="KW-0067">ATP-binding</keyword>
<evidence type="ECO:0000259" key="11">
    <source>
        <dbReference type="Pfam" id="PF07730"/>
    </source>
</evidence>
<keyword evidence="10" id="KW-0472">Membrane</keyword>
<dbReference type="InterPro" id="IPR050482">
    <property type="entry name" value="Sensor_HK_TwoCompSys"/>
</dbReference>
<feature type="region of interest" description="Disordered" evidence="9">
    <location>
        <begin position="1"/>
        <end position="45"/>
    </location>
</feature>
<evidence type="ECO:0000256" key="1">
    <source>
        <dbReference type="ARBA" id="ARBA00000085"/>
    </source>
</evidence>
<sequence length="431" mass="46873">MPSILLNRDAVHISPPNDPGSAESRGSGPTVGRGGTGLRRDTVADVQPEDYQPPLTWRSHLWRLALVLAISGVAWGTDIGYQWEHVRWWFFLDLVLGIASLVAVHWRRSYPVAVAVGTNVASLVSASAAGPSMLALVSLATRRRWREIVPVGFVAVLCAMGSQLWTTPNRGETSAVDYVVIAVTMLLMIAWGLYIGSRRELLASWRSRAKLAEAEQEARVQHAKAAERGRIAREMHDVLAHRISTVHMYAGALAFREDLSAEQVHDAARTIEEMSATALTELREVLGVLRDDPGDAAPERPQAGAGDVDCLVEESRDYGMNLDYSCDADLTTLPEGAGRTLYRCVQEGLTNARKHAPATAVVLRITGTPGQGVELSVSNPLPIGEPRSVLPESGFGLVGLAERVELAGGRQSAHLTADERFVLRVWLPWHV</sequence>
<feature type="transmembrane region" description="Helical" evidence="10">
    <location>
        <begin position="112"/>
        <end position="136"/>
    </location>
</feature>
<evidence type="ECO:0000256" key="2">
    <source>
        <dbReference type="ARBA" id="ARBA00012438"/>
    </source>
</evidence>
<dbReference type="eggNOG" id="COG4585">
    <property type="taxonomic scope" value="Bacteria"/>
</dbReference>
<evidence type="ECO:0000256" key="6">
    <source>
        <dbReference type="ARBA" id="ARBA00022777"/>
    </source>
</evidence>
<dbReference type="InterPro" id="IPR011712">
    <property type="entry name" value="Sig_transdc_His_kin_sub3_dim/P"/>
</dbReference>
<keyword evidence="4" id="KW-0808">Transferase</keyword>
<dbReference type="Gene3D" id="1.20.5.1930">
    <property type="match status" value="1"/>
</dbReference>
<dbReference type="PANTHER" id="PTHR24421">
    <property type="entry name" value="NITRATE/NITRITE SENSOR PROTEIN NARX-RELATED"/>
    <property type="match status" value="1"/>
</dbReference>
<evidence type="ECO:0000256" key="5">
    <source>
        <dbReference type="ARBA" id="ARBA00022741"/>
    </source>
</evidence>
<proteinExistence type="predicted"/>
<keyword evidence="6 12" id="KW-0418">Kinase</keyword>
<organism evidence="12 13">
    <name type="scientific">Gordonia neofelifaecis NRRL B-59395</name>
    <dbReference type="NCBI Taxonomy" id="644548"/>
    <lineage>
        <taxon>Bacteria</taxon>
        <taxon>Bacillati</taxon>
        <taxon>Actinomycetota</taxon>
        <taxon>Actinomycetes</taxon>
        <taxon>Mycobacteriales</taxon>
        <taxon>Gordoniaceae</taxon>
        <taxon>Gordonia</taxon>
    </lineage>
</organism>
<dbReference type="STRING" id="644548.SCNU_00635"/>
<evidence type="ECO:0000313" key="12">
    <source>
        <dbReference type="EMBL" id="EGD56839.1"/>
    </source>
</evidence>
<keyword evidence="10" id="KW-0812">Transmembrane</keyword>
<keyword evidence="5" id="KW-0547">Nucleotide-binding</keyword>